<dbReference type="NCBIfam" id="TIGR01063">
    <property type="entry name" value="gyrA"/>
    <property type="match status" value="1"/>
</dbReference>
<gene>
    <name evidence="8" type="primary">gyrA</name>
    <name evidence="12" type="ORF">C7R54_26240</name>
</gene>
<dbReference type="Pfam" id="PF00521">
    <property type="entry name" value="DNA_topoisoIV"/>
    <property type="match status" value="1"/>
</dbReference>
<dbReference type="Gene3D" id="3.30.1360.40">
    <property type="match status" value="1"/>
</dbReference>
<keyword evidence="4 8" id="KW-0067">ATP-binding</keyword>
<dbReference type="PANTHER" id="PTHR43493:SF5">
    <property type="entry name" value="DNA GYRASE SUBUNIT A, CHLOROPLASTIC_MITOCHONDRIAL"/>
    <property type="match status" value="1"/>
</dbReference>
<dbReference type="EC" id="5.6.2.2" evidence="8"/>
<evidence type="ECO:0000313" key="13">
    <source>
        <dbReference type="Proteomes" id="UP000290849"/>
    </source>
</evidence>
<dbReference type="FunFam" id="3.30.1360.40:FF:000002">
    <property type="entry name" value="DNA gyrase subunit A"/>
    <property type="match status" value="1"/>
</dbReference>
<comment type="function">
    <text evidence="8">A type II topoisomerase that negatively supercoils closed circular double-stranded (ds) DNA in an ATP-dependent manner to modulate DNA topology and maintain chromosomes in an underwound state. Negative supercoiling favors strand separation, and DNA replication, transcription, recombination and repair, all of which involve strand separation. Also able to catalyze the interconversion of other topological isomers of dsDNA rings, including catenanes and knotted rings. Type II topoisomerases break and join 2 DNA strands simultaneously in an ATP-dependent manner.</text>
</comment>
<dbReference type="FunFam" id="3.90.199.10:FF:000001">
    <property type="entry name" value="DNA gyrase subunit A"/>
    <property type="match status" value="1"/>
</dbReference>
<evidence type="ECO:0000256" key="7">
    <source>
        <dbReference type="ARBA" id="ARBA00023235"/>
    </source>
</evidence>
<dbReference type="Gene3D" id="2.120.10.90">
    <property type="entry name" value="DNA gyrase/topoisomerase IV, subunit A, C-terminal"/>
    <property type="match status" value="1"/>
</dbReference>
<dbReference type="GO" id="GO:0009330">
    <property type="term" value="C:DNA topoisomerase type II (double strand cut, ATP-hydrolyzing) complex"/>
    <property type="evidence" value="ECO:0007669"/>
    <property type="project" value="TreeGrafter"/>
</dbReference>
<organism evidence="12 13">
    <name type="scientific">Achromobacter aloeverae</name>
    <dbReference type="NCBI Taxonomy" id="1750518"/>
    <lineage>
        <taxon>Bacteria</taxon>
        <taxon>Pseudomonadati</taxon>
        <taxon>Pseudomonadota</taxon>
        <taxon>Betaproteobacteria</taxon>
        <taxon>Burkholderiales</taxon>
        <taxon>Alcaligenaceae</taxon>
        <taxon>Achromobacter</taxon>
    </lineage>
</organism>
<comment type="subunit">
    <text evidence="8">Heterotetramer, composed of two GyrA and two GyrB chains. In the heterotetramer, GyrA contains the active site tyrosine that forms a transient covalent intermediate with DNA, while GyrB binds cofactors and catalyzes ATP hydrolysis.</text>
</comment>
<keyword evidence="3 8" id="KW-0547">Nucleotide-binding</keyword>
<keyword evidence="5 8" id="KW-0799">Topoisomerase</keyword>
<comment type="catalytic activity">
    <reaction evidence="1 8 9">
        <text>ATP-dependent breakage, passage and rejoining of double-stranded DNA.</text>
        <dbReference type="EC" id="5.6.2.2"/>
    </reaction>
</comment>
<dbReference type="Proteomes" id="UP000290849">
    <property type="component" value="Unassembled WGS sequence"/>
</dbReference>
<dbReference type="InterPro" id="IPR013757">
    <property type="entry name" value="Topo_IIA_A_a_sf"/>
</dbReference>
<comment type="subcellular location">
    <subcellularLocation>
        <location evidence="8">Cytoplasm</location>
    </subcellularLocation>
</comment>
<dbReference type="GO" id="GO:0034335">
    <property type="term" value="F:DNA negative supercoiling activity"/>
    <property type="evidence" value="ECO:0007669"/>
    <property type="project" value="UniProtKB-ARBA"/>
</dbReference>
<dbReference type="InterPro" id="IPR013760">
    <property type="entry name" value="Topo_IIA-like_dom_sf"/>
</dbReference>
<comment type="similarity">
    <text evidence="2 8">Belongs to the type II topoisomerase GyrA/ParC subunit family.</text>
</comment>
<dbReference type="GO" id="GO:0005524">
    <property type="term" value="F:ATP binding"/>
    <property type="evidence" value="ECO:0007669"/>
    <property type="project" value="UniProtKB-UniRule"/>
</dbReference>
<dbReference type="FunFam" id="2.120.10.90:FF:000004">
    <property type="entry name" value="DNA gyrase subunit A"/>
    <property type="match status" value="1"/>
</dbReference>
<feature type="compositionally biased region" description="Acidic residues" evidence="10">
    <location>
        <begin position="856"/>
        <end position="868"/>
    </location>
</feature>
<evidence type="ECO:0000256" key="9">
    <source>
        <dbReference type="PROSITE-ProRule" id="PRU01384"/>
    </source>
</evidence>
<feature type="short sequence motif" description="GyrA-box" evidence="8">
    <location>
        <begin position="571"/>
        <end position="577"/>
    </location>
</feature>
<dbReference type="InterPro" id="IPR050220">
    <property type="entry name" value="Type_II_DNA_Topoisomerases"/>
</dbReference>
<dbReference type="PANTHER" id="PTHR43493">
    <property type="entry name" value="DNA GYRASE/TOPOISOMERASE SUBUNIT A"/>
    <property type="match status" value="1"/>
</dbReference>
<dbReference type="GO" id="GO:0006265">
    <property type="term" value="P:DNA topological change"/>
    <property type="evidence" value="ECO:0007669"/>
    <property type="project" value="UniProtKB-UniRule"/>
</dbReference>
<dbReference type="GO" id="GO:0005694">
    <property type="term" value="C:chromosome"/>
    <property type="evidence" value="ECO:0007669"/>
    <property type="project" value="InterPro"/>
</dbReference>
<evidence type="ECO:0000256" key="6">
    <source>
        <dbReference type="ARBA" id="ARBA00023125"/>
    </source>
</evidence>
<protein>
    <recommendedName>
        <fullName evidence="8">DNA gyrase subunit A</fullName>
        <ecNumber evidence="8">5.6.2.2</ecNumber>
    </recommendedName>
</protein>
<dbReference type="Pfam" id="PF03989">
    <property type="entry name" value="DNA_gyraseA_C"/>
    <property type="match status" value="6"/>
</dbReference>
<dbReference type="SMART" id="SM00434">
    <property type="entry name" value="TOP4c"/>
    <property type="match status" value="1"/>
</dbReference>
<dbReference type="PROSITE" id="PS52040">
    <property type="entry name" value="TOPO_IIA"/>
    <property type="match status" value="1"/>
</dbReference>
<dbReference type="RefSeq" id="WP_129153883.1">
    <property type="nucleotide sequence ID" value="NZ_JBHSDO010000015.1"/>
</dbReference>
<comment type="caution">
    <text evidence="12">The sequence shown here is derived from an EMBL/GenBank/DDBJ whole genome shotgun (WGS) entry which is preliminary data.</text>
</comment>
<dbReference type="Gene3D" id="1.10.268.10">
    <property type="entry name" value="Topoisomerase, domain 3"/>
    <property type="match status" value="1"/>
</dbReference>
<evidence type="ECO:0000256" key="10">
    <source>
        <dbReference type="SAM" id="MobiDB-lite"/>
    </source>
</evidence>
<feature type="active site" description="O-(5'-phospho-DNA)-tyrosine intermediate" evidence="8 9">
    <location>
        <position position="122"/>
    </location>
</feature>
<reference evidence="12 13" key="1">
    <citation type="journal article" date="2017" name="Int. J. Syst. Evol. Microbiol.">
        <title>Achromobacter aloeverae sp. nov., isolated from the root of Aloe vera (L.) Burm.f.</title>
        <authorList>
            <person name="Kuncharoen N."/>
            <person name="Muramatsu Y."/>
            <person name="Shibata C."/>
            <person name="Kamakura Y."/>
            <person name="Nakagawa Y."/>
            <person name="Tanasupawat S."/>
        </authorList>
    </citation>
    <scope>NUCLEOTIDE SEQUENCE [LARGE SCALE GENOMIC DNA]</scope>
    <source>
        <strain evidence="12 13">AVA-1</strain>
    </source>
</reference>
<evidence type="ECO:0000256" key="3">
    <source>
        <dbReference type="ARBA" id="ARBA00022741"/>
    </source>
</evidence>
<keyword evidence="7 8" id="KW-0413">Isomerase</keyword>
<dbReference type="NCBIfam" id="NF004044">
    <property type="entry name" value="PRK05561.1"/>
    <property type="match status" value="1"/>
</dbReference>
<proteinExistence type="inferred from homology"/>
<dbReference type="EMBL" id="PYAL01000009">
    <property type="protein sequence ID" value="RXN83771.1"/>
    <property type="molecule type" value="Genomic_DNA"/>
</dbReference>
<dbReference type="InterPro" id="IPR013758">
    <property type="entry name" value="Topo_IIA_A/C_ab"/>
</dbReference>
<dbReference type="OrthoDB" id="9806486at2"/>
<evidence type="ECO:0000259" key="11">
    <source>
        <dbReference type="PROSITE" id="PS52040"/>
    </source>
</evidence>
<dbReference type="Gene3D" id="3.90.199.10">
    <property type="entry name" value="Topoisomerase II, domain 5"/>
    <property type="match status" value="1"/>
</dbReference>
<dbReference type="GO" id="GO:0005737">
    <property type="term" value="C:cytoplasm"/>
    <property type="evidence" value="ECO:0007669"/>
    <property type="project" value="UniProtKB-SubCell"/>
</dbReference>
<name>A0A4Q1HD08_9BURK</name>
<dbReference type="AlphaFoldDB" id="A0A4Q1HD08"/>
<dbReference type="NCBIfam" id="NF004043">
    <property type="entry name" value="PRK05560.1"/>
    <property type="match status" value="1"/>
</dbReference>
<sequence length="898" mass="99366">MDSFAKETLPVSLEEEMRRSYLDYAMSVIVGRALPDVRDGLKPVHRRVLFAMHELNNDWNRAYKKSARIVGDVIGKYHPHGDQAVYDSIVRMAQDFSMRYMLVDGQGNFGSIDGDNAAAMRYTEIRLAKIAHELLADIDQETVDFGPNYDGSEKEPLLLPSRLPNLLVNGSSGIAVGMATNIPPHNLSEVVDGCLYCLRNPECSVDELIELIPAPDFPTGGIIYGMSGVREGYRTGRGRVVMRAKTHFEDMEKGNRQAIVVDAIPFQVNKKSLQERIAELVNEKKIEGISDIRDESDKDGMRLVIELKRGEVPEVVLNNLYKNTQLQDTFGMNLVALVDGQPRLLNLKQMVEYFLQHRREVVTRRTVFQLRKARERGHVLEGLAVALANIDDFIEIIKAAPTPPVARQELMARSWDSSLVREMLQRADGDTPGGIAAYRPEDLSPSYGMQADGLYRLSDTQAQEILNMRLQRLTGLEQDKIVGEYKDVMANIADLLDILAKPERITTIIGDELQAIKAEFATGAKDERRSEIELNATELDTEDLITPTDMVVTLSHGGYIKSQPLSEYRSQKRGGRGKQATAMKDDDWIDQLFIANTHDYLLCFSNRGRVYWLKVWEVPQGTRSSRGKPIVNMFPLADGEKVNVVLPVKEFSDDHYVFMATSRGTVKKTPLSDFSNPRKAGIIAVDLDDGDFLIGADLTDGKHDVMMFSDAGKAVRFDENDVRPMGRNARGVRGMMLEDGQAVIAMLVAGDEAQSVLTATENGYGKRTPITEYTRHGRGTKGMIAIQTTSRNGKVVGAVLVDTSDEIMLITTGGVLVRTRVSEIREMGRATQGVTLISVDDGSHLSGVRRVVESDADVDVEAETEVDADAQAPAADDAASNAADGDVPDTDPSEPTEE</sequence>
<keyword evidence="13" id="KW-1185">Reference proteome</keyword>
<feature type="domain" description="Topo IIA-type catalytic" evidence="11">
    <location>
        <begin position="34"/>
        <end position="544"/>
    </location>
</feature>
<dbReference type="CDD" id="cd00187">
    <property type="entry name" value="TOP4c"/>
    <property type="match status" value="1"/>
</dbReference>
<dbReference type="GO" id="GO:0003677">
    <property type="term" value="F:DNA binding"/>
    <property type="evidence" value="ECO:0007669"/>
    <property type="project" value="UniProtKB-UniRule"/>
</dbReference>
<feature type="compositionally biased region" description="Acidic residues" evidence="10">
    <location>
        <begin position="886"/>
        <end position="898"/>
    </location>
</feature>
<evidence type="ECO:0000256" key="5">
    <source>
        <dbReference type="ARBA" id="ARBA00023029"/>
    </source>
</evidence>
<dbReference type="HAMAP" id="MF_01897">
    <property type="entry name" value="GyrA"/>
    <property type="match status" value="1"/>
</dbReference>
<feature type="compositionally biased region" description="Low complexity" evidence="10">
    <location>
        <begin position="869"/>
        <end position="885"/>
    </location>
</feature>
<evidence type="ECO:0000313" key="12">
    <source>
        <dbReference type="EMBL" id="RXN83771.1"/>
    </source>
</evidence>
<dbReference type="InterPro" id="IPR006691">
    <property type="entry name" value="GyrA/parC_rep"/>
</dbReference>
<dbReference type="SUPFAM" id="SSF56719">
    <property type="entry name" value="Type II DNA topoisomerase"/>
    <property type="match status" value="1"/>
</dbReference>
<evidence type="ECO:0000256" key="2">
    <source>
        <dbReference type="ARBA" id="ARBA00008263"/>
    </source>
</evidence>
<accession>A0A4Q1HD08</accession>
<keyword evidence="8" id="KW-0963">Cytoplasm</keyword>
<dbReference type="InterPro" id="IPR005743">
    <property type="entry name" value="GyrA"/>
</dbReference>
<evidence type="ECO:0000256" key="1">
    <source>
        <dbReference type="ARBA" id="ARBA00000185"/>
    </source>
</evidence>
<dbReference type="GO" id="GO:0006261">
    <property type="term" value="P:DNA-templated DNA replication"/>
    <property type="evidence" value="ECO:0007669"/>
    <property type="project" value="UniProtKB-UniRule"/>
</dbReference>
<dbReference type="InterPro" id="IPR002205">
    <property type="entry name" value="Topo_IIA_dom_A"/>
</dbReference>
<keyword evidence="6 8" id="KW-0238">DNA-binding</keyword>
<evidence type="ECO:0000256" key="4">
    <source>
        <dbReference type="ARBA" id="ARBA00022840"/>
    </source>
</evidence>
<feature type="region of interest" description="Disordered" evidence="10">
    <location>
        <begin position="856"/>
        <end position="898"/>
    </location>
</feature>
<dbReference type="SUPFAM" id="SSF101904">
    <property type="entry name" value="GyrA/ParC C-terminal domain-like"/>
    <property type="match status" value="1"/>
</dbReference>
<dbReference type="InterPro" id="IPR035516">
    <property type="entry name" value="Gyrase/topoIV_suA_C"/>
</dbReference>
<evidence type="ECO:0000256" key="8">
    <source>
        <dbReference type="HAMAP-Rule" id="MF_01897"/>
    </source>
</evidence>
<comment type="miscellaneous">
    <text evidence="8">Few gyrases are as efficient as E.coli at forming negative supercoils. Not all organisms have 2 type II topoisomerases; in organisms with a single type II topoisomerase this enzyme also has to decatenate newly replicated chromosomes.</text>
</comment>